<keyword evidence="2" id="KW-1133">Transmembrane helix</keyword>
<evidence type="ECO:0000256" key="2">
    <source>
        <dbReference type="SAM" id="Phobius"/>
    </source>
</evidence>
<feature type="transmembrane region" description="Helical" evidence="2">
    <location>
        <begin position="85"/>
        <end position="111"/>
    </location>
</feature>
<proteinExistence type="predicted"/>
<protein>
    <submittedName>
        <fullName evidence="4">Photosynthetic complex assembly protein</fullName>
    </submittedName>
</protein>
<dbReference type="Pfam" id="PF03703">
    <property type="entry name" value="bPH_2"/>
    <property type="match status" value="1"/>
</dbReference>
<name>A0A917QKH4_9HYPH</name>
<keyword evidence="2" id="KW-0472">Membrane</keyword>
<feature type="region of interest" description="Disordered" evidence="1">
    <location>
        <begin position="17"/>
        <end position="38"/>
    </location>
</feature>
<dbReference type="InterPro" id="IPR054839">
    <property type="entry name" value="puhB_PGC"/>
</dbReference>
<organism evidence="4 5">
    <name type="scientific">Salinarimonas ramus</name>
    <dbReference type="NCBI Taxonomy" id="690164"/>
    <lineage>
        <taxon>Bacteria</taxon>
        <taxon>Pseudomonadati</taxon>
        <taxon>Pseudomonadota</taxon>
        <taxon>Alphaproteobacteria</taxon>
        <taxon>Hyphomicrobiales</taxon>
        <taxon>Salinarimonadaceae</taxon>
        <taxon>Salinarimonas</taxon>
    </lineage>
</organism>
<reference evidence="4 5" key="1">
    <citation type="journal article" date="2014" name="Int. J. Syst. Evol. Microbiol.">
        <title>Complete genome sequence of Corynebacterium casei LMG S-19264T (=DSM 44701T), isolated from a smear-ripened cheese.</title>
        <authorList>
            <consortium name="US DOE Joint Genome Institute (JGI-PGF)"/>
            <person name="Walter F."/>
            <person name="Albersmeier A."/>
            <person name="Kalinowski J."/>
            <person name="Ruckert C."/>
        </authorList>
    </citation>
    <scope>NUCLEOTIDE SEQUENCE [LARGE SCALE GENOMIC DNA]</scope>
    <source>
        <strain evidence="4 5">CGMCC 1.9161</strain>
    </source>
</reference>
<dbReference type="EMBL" id="BMMF01000021">
    <property type="protein sequence ID" value="GGK54958.1"/>
    <property type="molecule type" value="Genomic_DNA"/>
</dbReference>
<dbReference type="RefSeq" id="WP_188915740.1">
    <property type="nucleotide sequence ID" value="NZ_BMMF01000021.1"/>
</dbReference>
<keyword evidence="2" id="KW-0812">Transmembrane</keyword>
<dbReference type="Proteomes" id="UP000600449">
    <property type="component" value="Unassembled WGS sequence"/>
</dbReference>
<feature type="compositionally biased region" description="Basic and acidic residues" evidence="1">
    <location>
        <begin position="226"/>
        <end position="235"/>
    </location>
</feature>
<evidence type="ECO:0000256" key="1">
    <source>
        <dbReference type="SAM" id="MobiDB-lite"/>
    </source>
</evidence>
<sequence length="242" mass="25952">MSIAIVKKPEEALAASAREASEAEPVTPRGLPAPLPKGETMLWQGQPSWRGMARRAMHLRGLSLYFGVLAVVAAADALASGGGPLAAVLGATWLLVIGAAAIGLLSLYAWLSARSTFFTVTNERVILSFGVALPMSVNVPFKLVENVAIKRWPNGTGDVVLTVKSERRLSYVLFWPYVRPWRFSKVEPMLRCVPDVERVAAILAERLTAIHGENAAAEPATARGTGRRDGERRASGLEPATA</sequence>
<evidence type="ECO:0000313" key="4">
    <source>
        <dbReference type="EMBL" id="GGK54958.1"/>
    </source>
</evidence>
<comment type="caution">
    <text evidence="4">The sequence shown here is derived from an EMBL/GenBank/DDBJ whole genome shotgun (WGS) entry which is preliminary data.</text>
</comment>
<evidence type="ECO:0000313" key="5">
    <source>
        <dbReference type="Proteomes" id="UP000600449"/>
    </source>
</evidence>
<dbReference type="NCBIfam" id="NF040894">
    <property type="entry name" value="puhB_PGC"/>
    <property type="match status" value="1"/>
</dbReference>
<gene>
    <name evidence="4" type="ORF">GCM10011322_47120</name>
</gene>
<feature type="transmembrane region" description="Helical" evidence="2">
    <location>
        <begin position="62"/>
        <end position="79"/>
    </location>
</feature>
<dbReference type="InterPro" id="IPR005182">
    <property type="entry name" value="YdbS-like_PH"/>
</dbReference>
<feature type="domain" description="YdbS-like PH" evidence="3">
    <location>
        <begin position="114"/>
        <end position="202"/>
    </location>
</feature>
<accession>A0A917QKH4</accession>
<evidence type="ECO:0000259" key="3">
    <source>
        <dbReference type="Pfam" id="PF03703"/>
    </source>
</evidence>
<dbReference type="AlphaFoldDB" id="A0A917QKH4"/>
<feature type="region of interest" description="Disordered" evidence="1">
    <location>
        <begin position="214"/>
        <end position="242"/>
    </location>
</feature>
<keyword evidence="5" id="KW-1185">Reference proteome</keyword>